<evidence type="ECO:0000256" key="1">
    <source>
        <dbReference type="ARBA" id="ARBA00022723"/>
    </source>
</evidence>
<protein>
    <recommendedName>
        <fullName evidence="2">VOC domain-containing protein</fullName>
    </recommendedName>
</protein>
<feature type="domain" description="VOC" evidence="2">
    <location>
        <begin position="161"/>
        <end position="314"/>
    </location>
</feature>
<evidence type="ECO:0000259" key="2">
    <source>
        <dbReference type="PROSITE" id="PS51819"/>
    </source>
</evidence>
<name>A0ABP8HQ40_9BACT</name>
<organism evidence="3 4">
    <name type="scientific">Flaviaesturariibacter amylovorans</name>
    <dbReference type="NCBI Taxonomy" id="1084520"/>
    <lineage>
        <taxon>Bacteria</taxon>
        <taxon>Pseudomonadati</taxon>
        <taxon>Bacteroidota</taxon>
        <taxon>Chitinophagia</taxon>
        <taxon>Chitinophagales</taxon>
        <taxon>Chitinophagaceae</taxon>
        <taxon>Flaviaestuariibacter</taxon>
    </lineage>
</organism>
<evidence type="ECO:0000313" key="3">
    <source>
        <dbReference type="EMBL" id="GAA4342568.1"/>
    </source>
</evidence>
<dbReference type="RefSeq" id="WP_345257925.1">
    <property type="nucleotide sequence ID" value="NZ_BAABGY010000016.1"/>
</dbReference>
<reference evidence="4" key="1">
    <citation type="journal article" date="2019" name="Int. J. Syst. Evol. Microbiol.">
        <title>The Global Catalogue of Microorganisms (GCM) 10K type strain sequencing project: providing services to taxonomists for standard genome sequencing and annotation.</title>
        <authorList>
            <consortium name="The Broad Institute Genomics Platform"/>
            <consortium name="The Broad Institute Genome Sequencing Center for Infectious Disease"/>
            <person name="Wu L."/>
            <person name="Ma J."/>
        </authorList>
    </citation>
    <scope>NUCLEOTIDE SEQUENCE [LARGE SCALE GENOMIC DNA]</scope>
    <source>
        <strain evidence="4">JCM 17919</strain>
    </source>
</reference>
<comment type="caution">
    <text evidence="3">The sequence shown here is derived from an EMBL/GenBank/DDBJ whole genome shotgun (WGS) entry which is preliminary data.</text>
</comment>
<dbReference type="Gene3D" id="3.10.180.10">
    <property type="entry name" value="2,3-Dihydroxybiphenyl 1,2-Dioxygenase, domain 1"/>
    <property type="match status" value="2"/>
</dbReference>
<keyword evidence="1" id="KW-0479">Metal-binding</keyword>
<evidence type="ECO:0000313" key="4">
    <source>
        <dbReference type="Proteomes" id="UP001501725"/>
    </source>
</evidence>
<dbReference type="InterPro" id="IPR029068">
    <property type="entry name" value="Glyas_Bleomycin-R_OHBP_Dase"/>
</dbReference>
<gene>
    <name evidence="3" type="ORF">GCM10023184_42140</name>
</gene>
<dbReference type="InterPro" id="IPR051785">
    <property type="entry name" value="MMCE/EMCE_epimerase"/>
</dbReference>
<feature type="domain" description="VOC" evidence="2">
    <location>
        <begin position="7"/>
        <end position="147"/>
    </location>
</feature>
<dbReference type="PANTHER" id="PTHR43048:SF3">
    <property type="entry name" value="METHYLMALONYL-COA EPIMERASE, MITOCHONDRIAL"/>
    <property type="match status" value="1"/>
</dbReference>
<dbReference type="InterPro" id="IPR037523">
    <property type="entry name" value="VOC_core"/>
</dbReference>
<dbReference type="PROSITE" id="PS51819">
    <property type="entry name" value="VOC"/>
    <property type="match status" value="2"/>
</dbReference>
<proteinExistence type="predicted"/>
<dbReference type="Pfam" id="PF00903">
    <property type="entry name" value="Glyoxalase"/>
    <property type="match status" value="1"/>
</dbReference>
<dbReference type="InterPro" id="IPR004360">
    <property type="entry name" value="Glyas_Fos-R_dOase_dom"/>
</dbReference>
<dbReference type="SUPFAM" id="SSF54593">
    <property type="entry name" value="Glyoxalase/Bleomycin resistance protein/Dihydroxybiphenyl dioxygenase"/>
    <property type="match status" value="2"/>
</dbReference>
<keyword evidence="4" id="KW-1185">Reference proteome</keyword>
<dbReference type="Proteomes" id="UP001501725">
    <property type="component" value="Unassembled WGS sequence"/>
</dbReference>
<accession>A0ABP8HQ40</accession>
<dbReference type="EMBL" id="BAABGY010000016">
    <property type="protein sequence ID" value="GAA4342568.1"/>
    <property type="molecule type" value="Genomic_DNA"/>
</dbReference>
<dbReference type="PANTHER" id="PTHR43048">
    <property type="entry name" value="METHYLMALONYL-COA EPIMERASE"/>
    <property type="match status" value="1"/>
</dbReference>
<sequence length="357" mass="39269">MQPIRSGIQQVGVGVASAAEAFRWYKKHFGFDTILFEDKAPATLMTRYTGGTVQQRYALLAMNLQGGGGLEIWQYTSRSPQPAPKPVTLAGTGVFAVKLRCRDVAAAARRLREAGVTMCTDVAPDPAGRLHVYVADPYGNRFELTEDPYWFGKRRGQPVGGVCGVVLGVSDMERSLQFCKGVLGYDEVLFRGENHYADLEGLPGAEGPLRRALLRSSAPVAGPFGRLLGPTQLELVEVPGRQEGPLFGGRYWGDLGFIHVCFDVCGMMQQAQCCAAAGYPMTVNSEDSFSMGQAAGHFCYNEDPDGTLIEYVETHRVPILRKLGWYLDLRKRPAGRPLPDWMLRCLRFSPRAPQLES</sequence>